<organism evidence="1 2">
    <name type="scientific">Xanthomonas cucurbitae</name>
    <dbReference type="NCBI Taxonomy" id="56453"/>
    <lineage>
        <taxon>Bacteria</taxon>
        <taxon>Pseudomonadati</taxon>
        <taxon>Pseudomonadota</taxon>
        <taxon>Gammaproteobacteria</taxon>
        <taxon>Lysobacterales</taxon>
        <taxon>Lysobacteraceae</taxon>
        <taxon>Xanthomonas</taxon>
    </lineage>
</organism>
<evidence type="ECO:0000313" key="2">
    <source>
        <dbReference type="Proteomes" id="UP001214201"/>
    </source>
</evidence>
<dbReference type="Gene3D" id="3.10.450.50">
    <property type="match status" value="1"/>
</dbReference>
<dbReference type="Proteomes" id="UP001214201">
    <property type="component" value="Chromosome"/>
</dbReference>
<evidence type="ECO:0000313" key="1">
    <source>
        <dbReference type="EMBL" id="WDM71469.1"/>
    </source>
</evidence>
<dbReference type="RefSeq" id="WP_146090321.1">
    <property type="nucleotide sequence ID" value="NZ_CP033326.1"/>
</dbReference>
<proteinExistence type="predicted"/>
<name>A0ABY7YCA7_9XANT</name>
<dbReference type="InterPro" id="IPR032710">
    <property type="entry name" value="NTF2-like_dom_sf"/>
</dbReference>
<keyword evidence="2" id="KW-1185">Reference proteome</keyword>
<gene>
    <name evidence="1" type="ORF">K6978_19430</name>
</gene>
<dbReference type="EMBL" id="CP082214">
    <property type="protein sequence ID" value="WDM71469.1"/>
    <property type="molecule type" value="Genomic_DNA"/>
</dbReference>
<dbReference type="SUPFAM" id="SSF54427">
    <property type="entry name" value="NTF2-like"/>
    <property type="match status" value="1"/>
</dbReference>
<protein>
    <recommendedName>
        <fullName evidence="3">Nuclear transport factor 2 family protein</fullName>
    </recommendedName>
</protein>
<evidence type="ECO:0008006" key="3">
    <source>
        <dbReference type="Google" id="ProtNLM"/>
    </source>
</evidence>
<sequence>MTNDADLFPNRSSLLRQALGDLISPEATSFLDMCDDDIVFEFPYAPEGTTARLAGKSTLEAYLPTVAQLLTIQSMSLGRVIVAAGGDAATIEFSCKGYSNETGAGYDQVYVSVVEGRTRSGNAPDQEGQPVLLRDEGAHWRG</sequence>
<reference evidence="1 2" key="1">
    <citation type="submission" date="2021-08" db="EMBL/GenBank/DDBJ databases">
        <title>Genome sequences of Xanthomonas cucurbitae isolates from 5 Midwestern US states.</title>
        <authorList>
            <person name="Hind S.R."/>
        </authorList>
    </citation>
    <scope>NUCLEOTIDE SEQUENCE [LARGE SCALE GENOMIC DNA]</scope>
    <source>
        <strain evidence="1 2">OH_261</strain>
    </source>
</reference>
<accession>A0ABY7YCA7</accession>